<sequence>MKYCDTWIGTPHRMGGITKQGVDCSGFVYNVYKDVYGISLPRRSQDMEKACRTTKSLERAEEGDLVFFNNRPGGSTNHVGIFLDKTKFIHTSTSKGVTISRFDEKYWKERFRCVGKHPKRK</sequence>
<keyword evidence="3" id="KW-0732">Signal</keyword>
<keyword evidence="4" id="KW-0378">Hydrolase</keyword>
<dbReference type="PANTHER" id="PTHR47360:SF1">
    <property type="entry name" value="ENDOPEPTIDASE NLPC-RELATED"/>
    <property type="match status" value="1"/>
</dbReference>
<keyword evidence="2" id="KW-0645">Protease</keyword>
<name>A0A9D1UGP4_9BACT</name>
<evidence type="ECO:0000256" key="2">
    <source>
        <dbReference type="ARBA" id="ARBA00022670"/>
    </source>
</evidence>
<proteinExistence type="inferred from homology"/>
<dbReference type="Gene3D" id="3.90.1720.10">
    <property type="entry name" value="endopeptidase domain like (from Nostoc punctiforme)"/>
    <property type="match status" value="1"/>
</dbReference>
<dbReference type="SUPFAM" id="SSF54001">
    <property type="entry name" value="Cysteine proteinases"/>
    <property type="match status" value="1"/>
</dbReference>
<gene>
    <name evidence="7" type="ORF">IAC47_02770</name>
</gene>
<reference evidence="7" key="2">
    <citation type="submission" date="2021-04" db="EMBL/GenBank/DDBJ databases">
        <authorList>
            <person name="Gilroy R."/>
        </authorList>
    </citation>
    <scope>NUCLEOTIDE SEQUENCE</scope>
    <source>
        <strain evidence="7">Gambia16-930</strain>
    </source>
</reference>
<feature type="domain" description="NlpC/P60" evidence="6">
    <location>
        <begin position="1"/>
        <end position="118"/>
    </location>
</feature>
<dbReference type="EMBL" id="DXGG01000094">
    <property type="protein sequence ID" value="HIW87179.1"/>
    <property type="molecule type" value="Genomic_DNA"/>
</dbReference>
<evidence type="ECO:0000259" key="6">
    <source>
        <dbReference type="PROSITE" id="PS51935"/>
    </source>
</evidence>
<dbReference type="AlphaFoldDB" id="A0A9D1UGP4"/>
<dbReference type="InterPro" id="IPR000064">
    <property type="entry name" value="NLP_P60_dom"/>
</dbReference>
<dbReference type="Pfam" id="PF00877">
    <property type="entry name" value="NLPC_P60"/>
    <property type="match status" value="1"/>
</dbReference>
<dbReference type="PROSITE" id="PS51935">
    <property type="entry name" value="NLPC_P60"/>
    <property type="match status" value="1"/>
</dbReference>
<dbReference type="InterPro" id="IPR052062">
    <property type="entry name" value="Murein_DD/LD_carboxypeptidase"/>
</dbReference>
<dbReference type="PANTHER" id="PTHR47360">
    <property type="entry name" value="MUREIN DD-ENDOPEPTIDASE MEPS/MUREIN LD-CARBOXYPEPTIDASE"/>
    <property type="match status" value="1"/>
</dbReference>
<dbReference type="GO" id="GO:0008234">
    <property type="term" value="F:cysteine-type peptidase activity"/>
    <property type="evidence" value="ECO:0007669"/>
    <property type="project" value="UniProtKB-KW"/>
</dbReference>
<protein>
    <submittedName>
        <fullName evidence="7">C40 family peptidase</fullName>
    </submittedName>
</protein>
<organism evidence="7 8">
    <name type="scientific">Candidatus Onthomorpha intestinigallinarum</name>
    <dbReference type="NCBI Taxonomy" id="2840880"/>
    <lineage>
        <taxon>Bacteria</taxon>
        <taxon>Pseudomonadati</taxon>
        <taxon>Bacteroidota</taxon>
        <taxon>Bacteroidia</taxon>
        <taxon>Bacteroidales</taxon>
        <taxon>Candidatus Onthomorpha</taxon>
    </lineage>
</organism>
<dbReference type="InterPro" id="IPR038765">
    <property type="entry name" value="Papain-like_cys_pep_sf"/>
</dbReference>
<evidence type="ECO:0000256" key="1">
    <source>
        <dbReference type="ARBA" id="ARBA00007074"/>
    </source>
</evidence>
<evidence type="ECO:0000256" key="5">
    <source>
        <dbReference type="ARBA" id="ARBA00022807"/>
    </source>
</evidence>
<comment type="similarity">
    <text evidence="1">Belongs to the peptidase C40 family.</text>
</comment>
<dbReference type="Proteomes" id="UP000824267">
    <property type="component" value="Unassembled WGS sequence"/>
</dbReference>
<evidence type="ECO:0000256" key="4">
    <source>
        <dbReference type="ARBA" id="ARBA00022801"/>
    </source>
</evidence>
<accession>A0A9D1UGP4</accession>
<reference evidence="7" key="1">
    <citation type="journal article" date="2021" name="PeerJ">
        <title>Extensive microbial diversity within the chicken gut microbiome revealed by metagenomics and culture.</title>
        <authorList>
            <person name="Gilroy R."/>
            <person name="Ravi A."/>
            <person name="Getino M."/>
            <person name="Pursley I."/>
            <person name="Horton D.L."/>
            <person name="Alikhan N.F."/>
            <person name="Baker D."/>
            <person name="Gharbi K."/>
            <person name="Hall N."/>
            <person name="Watson M."/>
            <person name="Adriaenssens E.M."/>
            <person name="Foster-Nyarko E."/>
            <person name="Jarju S."/>
            <person name="Secka A."/>
            <person name="Antonio M."/>
            <person name="Oren A."/>
            <person name="Chaudhuri R.R."/>
            <person name="La Ragione R."/>
            <person name="Hildebrand F."/>
            <person name="Pallen M.J."/>
        </authorList>
    </citation>
    <scope>NUCLEOTIDE SEQUENCE</scope>
    <source>
        <strain evidence="7">Gambia16-930</strain>
    </source>
</reference>
<evidence type="ECO:0000313" key="8">
    <source>
        <dbReference type="Proteomes" id="UP000824267"/>
    </source>
</evidence>
<evidence type="ECO:0000256" key="3">
    <source>
        <dbReference type="ARBA" id="ARBA00022729"/>
    </source>
</evidence>
<keyword evidence="5" id="KW-0788">Thiol protease</keyword>
<evidence type="ECO:0000313" key="7">
    <source>
        <dbReference type="EMBL" id="HIW87179.1"/>
    </source>
</evidence>
<comment type="caution">
    <text evidence="7">The sequence shown here is derived from an EMBL/GenBank/DDBJ whole genome shotgun (WGS) entry which is preliminary data.</text>
</comment>
<dbReference type="GO" id="GO:0006508">
    <property type="term" value="P:proteolysis"/>
    <property type="evidence" value="ECO:0007669"/>
    <property type="project" value="UniProtKB-KW"/>
</dbReference>